<evidence type="ECO:0000313" key="2">
    <source>
        <dbReference type="Proteomes" id="UP000829196"/>
    </source>
</evidence>
<protein>
    <submittedName>
        <fullName evidence="1">Uncharacterized protein</fullName>
    </submittedName>
</protein>
<comment type="caution">
    <text evidence="1">The sequence shown here is derived from an EMBL/GenBank/DDBJ whole genome shotgun (WGS) entry which is preliminary data.</text>
</comment>
<proteinExistence type="predicted"/>
<name>A0A8T3CEP6_DENNO</name>
<reference evidence="1" key="1">
    <citation type="journal article" date="2022" name="Front. Genet.">
        <title>Chromosome-Scale Assembly of the Dendrobium nobile Genome Provides Insights Into the Molecular Mechanism of the Biosynthesis of the Medicinal Active Ingredient of Dendrobium.</title>
        <authorList>
            <person name="Xu Q."/>
            <person name="Niu S.-C."/>
            <person name="Li K.-L."/>
            <person name="Zheng P.-J."/>
            <person name="Zhang X.-J."/>
            <person name="Jia Y."/>
            <person name="Liu Y."/>
            <person name="Niu Y.-X."/>
            <person name="Yu L.-H."/>
            <person name="Chen D.-F."/>
            <person name="Zhang G.-Q."/>
        </authorList>
    </citation>
    <scope>NUCLEOTIDE SEQUENCE</scope>
    <source>
        <tissue evidence="1">Leaf</tissue>
    </source>
</reference>
<gene>
    <name evidence="1" type="ORF">KFK09_000431</name>
</gene>
<dbReference type="EMBL" id="JAGYWB010000001">
    <property type="protein sequence ID" value="KAI0530883.1"/>
    <property type="molecule type" value="Genomic_DNA"/>
</dbReference>
<evidence type="ECO:0000313" key="1">
    <source>
        <dbReference type="EMBL" id="KAI0530883.1"/>
    </source>
</evidence>
<accession>A0A8T3CEP6</accession>
<organism evidence="1 2">
    <name type="scientific">Dendrobium nobile</name>
    <name type="common">Orchid</name>
    <dbReference type="NCBI Taxonomy" id="94219"/>
    <lineage>
        <taxon>Eukaryota</taxon>
        <taxon>Viridiplantae</taxon>
        <taxon>Streptophyta</taxon>
        <taxon>Embryophyta</taxon>
        <taxon>Tracheophyta</taxon>
        <taxon>Spermatophyta</taxon>
        <taxon>Magnoliopsida</taxon>
        <taxon>Liliopsida</taxon>
        <taxon>Asparagales</taxon>
        <taxon>Orchidaceae</taxon>
        <taxon>Epidendroideae</taxon>
        <taxon>Malaxideae</taxon>
        <taxon>Dendrobiinae</taxon>
        <taxon>Dendrobium</taxon>
    </lineage>
</organism>
<dbReference type="AlphaFoldDB" id="A0A8T3CEP6"/>
<dbReference type="Proteomes" id="UP000829196">
    <property type="component" value="Unassembled WGS sequence"/>
</dbReference>
<keyword evidence="2" id="KW-1185">Reference proteome</keyword>
<sequence length="184" mass="21032">MVLYLLQEEMKGVGFSTLPGVAKRRCFCKGFSAKLWRLKESHVDLNAYYVDNLFGSLIGYEQGVNQRNLDACEKKKEKIMALKANNMDIDSSGFESNDVAFIIRQFKSFLMKNNKKLGYVKANCPTLKEYPSKEKVEEKITNLCLMGDHISQSDQEEANSYKRSHESIWYLDSGCSRHMTGDAN</sequence>